<accession>A0A8S2DE77</accession>
<dbReference type="InterPro" id="IPR001763">
    <property type="entry name" value="Rhodanese-like_dom"/>
</dbReference>
<evidence type="ECO:0000256" key="1">
    <source>
        <dbReference type="ARBA" id="ARBA00022574"/>
    </source>
</evidence>
<feature type="compositionally biased region" description="Low complexity" evidence="4">
    <location>
        <begin position="68"/>
        <end position="90"/>
    </location>
</feature>
<dbReference type="InterPro" id="IPR051362">
    <property type="entry name" value="WD_repeat_creC_regulators"/>
</dbReference>
<dbReference type="InterPro" id="IPR015943">
    <property type="entry name" value="WD40/YVTN_repeat-like_dom_sf"/>
</dbReference>
<dbReference type="Proteomes" id="UP000682733">
    <property type="component" value="Unassembled WGS sequence"/>
</dbReference>
<dbReference type="Proteomes" id="UP000677228">
    <property type="component" value="Unassembled WGS sequence"/>
</dbReference>
<dbReference type="SMART" id="SM00320">
    <property type="entry name" value="WD40"/>
    <property type="match status" value="4"/>
</dbReference>
<feature type="domain" description="Rhodanese" evidence="5">
    <location>
        <begin position="815"/>
        <end position="930"/>
    </location>
</feature>
<organism evidence="6 8">
    <name type="scientific">Didymodactylos carnosus</name>
    <dbReference type="NCBI Taxonomy" id="1234261"/>
    <lineage>
        <taxon>Eukaryota</taxon>
        <taxon>Metazoa</taxon>
        <taxon>Spiralia</taxon>
        <taxon>Gnathifera</taxon>
        <taxon>Rotifera</taxon>
        <taxon>Eurotatoria</taxon>
        <taxon>Bdelloidea</taxon>
        <taxon>Philodinida</taxon>
        <taxon>Philodinidae</taxon>
        <taxon>Didymodactylos</taxon>
    </lineage>
</organism>
<evidence type="ECO:0000313" key="6">
    <source>
        <dbReference type="EMBL" id="CAF0938565.1"/>
    </source>
</evidence>
<dbReference type="AlphaFoldDB" id="A0A8S2DE77"/>
<gene>
    <name evidence="6" type="ORF">OVA965_LOCUS11516</name>
    <name evidence="7" type="ORF">TMI583_LOCUS11517</name>
</gene>
<name>A0A8S2DE77_9BILA</name>
<evidence type="ECO:0000256" key="4">
    <source>
        <dbReference type="SAM" id="MobiDB-lite"/>
    </source>
</evidence>
<dbReference type="PROSITE" id="PS50206">
    <property type="entry name" value="RHODANESE_3"/>
    <property type="match status" value="2"/>
</dbReference>
<reference evidence="6" key="1">
    <citation type="submission" date="2021-02" db="EMBL/GenBank/DDBJ databases">
        <authorList>
            <person name="Nowell W R."/>
        </authorList>
    </citation>
    <scope>NUCLEOTIDE SEQUENCE</scope>
</reference>
<dbReference type="PANTHER" id="PTHR14107">
    <property type="entry name" value="WD REPEAT PROTEIN"/>
    <property type="match status" value="1"/>
</dbReference>
<feature type="region of interest" description="Disordered" evidence="4">
    <location>
        <begin position="523"/>
        <end position="591"/>
    </location>
</feature>
<sequence>MAIACDSSILRCKDRRDEVKSEFSAREGRYKISSVIDHLGKHCSTYTTTLSEPVKITLLQRTQQIVHNSTNQSNSASETSSRRSSSLTANDKPPNSNVDGSGDYLTKQSISNGVETGGTNGYAVQNGNVNGTILLTEVLAFNVGRELLVYEFTEAKQPNFGEAIDHRAYKPGHLPTCHDITQRQHTNGLHILVGFSKGQIQYINTHTKDQKVFNESSYLDKTKVTCIKWLPSPKTCYFVASYSSGCLYVFDEQIAYQRDNNIPPVYSTIKDDEKNFSVSYTKSKQARNPVSRWSIGTGSINEFSFSPDNVYLATLSWSPDGKYVATGGEDDFLTIFSLDNDQQHRVVCRGYGHTSWINSISFDPYMNAKTYYSSHHSSLPSSEQRANGCESGISNSSSGSSGDSRDPAPWSSDGCFENNMPSIFYRVISVGQDNRLCMWDITEDILKVNNKLSHQRQRSSLYPLLQTPSLPNPQPQSAVNGYSSLSDTTVFYSPTQTTSKTSFSSLTNRLSFTKNSKVNKAEPTTNYTYANGNQSMASISTKKQRKLSSLSNHSQKTKATTTDTTNDTSSTTAPMNINTQNNSNNNSLPRRTNADLTKNTFGTHLCPKLGDIQLIEPAVIELISNERVSSIIFRENCFLTASQDGIIAVWEKPKLAKFVSFHLKVVDFFIQIWLVYHQAHFGREMEKEYKEGHIPTSVFFDQLECSRSTSVVPRGLPKMKCFENYMGLLGVSNNHHVVVYDRSPFGFLGAARAWWLLRAFGHENVSILNGGLNKWVADNNKLASEGPIYEPDKFTGALNPNLIREYQDVTASINGDESEILVDARSYDEYIGKNRSKIPGAHSGHIRQSVNIPYSTLFDQNDQCLKPTEALKEIFDAAKVDLTKPVTYYCNTGTTAASVAFSAYLLGQKNTQLYYGSWTEWSQRAPDHMIEKGDKQKN</sequence>
<feature type="repeat" description="WD" evidence="3">
    <location>
        <begin position="305"/>
        <end position="346"/>
    </location>
</feature>
<dbReference type="SUPFAM" id="SSF50978">
    <property type="entry name" value="WD40 repeat-like"/>
    <property type="match status" value="2"/>
</dbReference>
<dbReference type="Gene3D" id="3.40.250.10">
    <property type="entry name" value="Rhodanese-like domain"/>
    <property type="match status" value="2"/>
</dbReference>
<dbReference type="Pfam" id="PF00400">
    <property type="entry name" value="WD40"/>
    <property type="match status" value="1"/>
</dbReference>
<dbReference type="CDD" id="cd01448">
    <property type="entry name" value="TST_Repeat_1"/>
    <property type="match status" value="1"/>
</dbReference>
<protein>
    <recommendedName>
        <fullName evidence="5">Rhodanese domain-containing protein</fullName>
    </recommendedName>
</protein>
<dbReference type="SUPFAM" id="SSF52821">
    <property type="entry name" value="Rhodanese/Cell cycle control phosphatase"/>
    <property type="match status" value="2"/>
</dbReference>
<feature type="compositionally biased region" description="Low complexity" evidence="4">
    <location>
        <begin position="391"/>
        <end position="402"/>
    </location>
</feature>
<feature type="compositionally biased region" description="Polar residues" evidence="4">
    <location>
        <begin position="523"/>
        <end position="554"/>
    </location>
</feature>
<dbReference type="PANTHER" id="PTHR14107:SF16">
    <property type="entry name" value="AT02583P"/>
    <property type="match status" value="1"/>
</dbReference>
<keyword evidence="1 3" id="KW-0853">WD repeat</keyword>
<evidence type="ECO:0000313" key="8">
    <source>
        <dbReference type="Proteomes" id="UP000677228"/>
    </source>
</evidence>
<feature type="region of interest" description="Disordered" evidence="4">
    <location>
        <begin position="67"/>
        <end position="112"/>
    </location>
</feature>
<dbReference type="Gene3D" id="2.130.10.10">
    <property type="entry name" value="YVTN repeat-like/Quinoprotein amine dehydrogenase"/>
    <property type="match status" value="2"/>
</dbReference>
<evidence type="ECO:0000259" key="5">
    <source>
        <dbReference type="PROSITE" id="PS50206"/>
    </source>
</evidence>
<feature type="region of interest" description="Disordered" evidence="4">
    <location>
        <begin position="376"/>
        <end position="412"/>
    </location>
</feature>
<dbReference type="InterPro" id="IPR001680">
    <property type="entry name" value="WD40_rpt"/>
</dbReference>
<evidence type="ECO:0000313" key="7">
    <source>
        <dbReference type="EMBL" id="CAF3713985.1"/>
    </source>
</evidence>
<dbReference type="EMBL" id="CAJOBA010004471">
    <property type="protein sequence ID" value="CAF3713985.1"/>
    <property type="molecule type" value="Genomic_DNA"/>
</dbReference>
<dbReference type="Pfam" id="PF00581">
    <property type="entry name" value="Rhodanese"/>
    <property type="match status" value="2"/>
</dbReference>
<dbReference type="CDD" id="cd01449">
    <property type="entry name" value="TST_Repeat_2"/>
    <property type="match status" value="1"/>
</dbReference>
<dbReference type="SMART" id="SM00450">
    <property type="entry name" value="RHOD"/>
    <property type="match status" value="2"/>
</dbReference>
<dbReference type="InterPro" id="IPR036322">
    <property type="entry name" value="WD40_repeat_dom_sf"/>
</dbReference>
<keyword evidence="2" id="KW-0677">Repeat</keyword>
<evidence type="ECO:0000256" key="2">
    <source>
        <dbReference type="ARBA" id="ARBA00022737"/>
    </source>
</evidence>
<comment type="caution">
    <text evidence="6">The sequence shown here is derived from an EMBL/GenBank/DDBJ whole genome shotgun (WGS) entry which is preliminary data.</text>
</comment>
<evidence type="ECO:0000256" key="3">
    <source>
        <dbReference type="PROSITE-ProRule" id="PRU00221"/>
    </source>
</evidence>
<proteinExistence type="predicted"/>
<dbReference type="EMBL" id="CAJNOK010004467">
    <property type="protein sequence ID" value="CAF0938565.1"/>
    <property type="molecule type" value="Genomic_DNA"/>
</dbReference>
<feature type="compositionally biased region" description="Low complexity" evidence="4">
    <location>
        <begin position="557"/>
        <end position="591"/>
    </location>
</feature>
<feature type="domain" description="Rhodanese" evidence="5">
    <location>
        <begin position="683"/>
        <end position="784"/>
    </location>
</feature>
<dbReference type="PROSITE" id="PS50082">
    <property type="entry name" value="WD_REPEATS_2"/>
    <property type="match status" value="1"/>
</dbReference>
<dbReference type="InterPro" id="IPR036873">
    <property type="entry name" value="Rhodanese-like_dom_sf"/>
</dbReference>